<dbReference type="EMBL" id="KN835348">
    <property type="protein sequence ID" value="KIK39324.1"/>
    <property type="molecule type" value="Genomic_DNA"/>
</dbReference>
<keyword evidence="3" id="KW-1185">Reference proteome</keyword>
<protein>
    <submittedName>
        <fullName evidence="2">Uncharacterized protein</fullName>
    </submittedName>
</protein>
<evidence type="ECO:0000313" key="3">
    <source>
        <dbReference type="Proteomes" id="UP000054485"/>
    </source>
</evidence>
<reference evidence="3" key="2">
    <citation type="submission" date="2015-01" db="EMBL/GenBank/DDBJ databases">
        <title>Evolutionary Origins and Diversification of the Mycorrhizal Mutualists.</title>
        <authorList>
            <consortium name="DOE Joint Genome Institute"/>
            <consortium name="Mycorrhizal Genomics Consortium"/>
            <person name="Kohler A."/>
            <person name="Kuo A."/>
            <person name="Nagy L.G."/>
            <person name="Floudas D."/>
            <person name="Copeland A."/>
            <person name="Barry K.W."/>
            <person name="Cichocki N."/>
            <person name="Veneault-Fourrey C."/>
            <person name="LaButti K."/>
            <person name="Lindquist E.A."/>
            <person name="Lipzen A."/>
            <person name="Lundell T."/>
            <person name="Morin E."/>
            <person name="Murat C."/>
            <person name="Riley R."/>
            <person name="Ohm R."/>
            <person name="Sun H."/>
            <person name="Tunlid A."/>
            <person name="Henrissat B."/>
            <person name="Grigoriev I.V."/>
            <person name="Hibbett D.S."/>
            <person name="Martin F."/>
        </authorList>
    </citation>
    <scope>NUCLEOTIDE SEQUENCE [LARGE SCALE GENOMIC DNA]</scope>
    <source>
        <strain evidence="3">UH-Slu-Lm8-n1</strain>
    </source>
</reference>
<dbReference type="AlphaFoldDB" id="A0A0D0AMK5"/>
<dbReference type="InParanoid" id="A0A0D0AMK5"/>
<dbReference type="Proteomes" id="UP000054485">
    <property type="component" value="Unassembled WGS sequence"/>
</dbReference>
<proteinExistence type="predicted"/>
<evidence type="ECO:0000313" key="2">
    <source>
        <dbReference type="EMBL" id="KIK39324.1"/>
    </source>
</evidence>
<reference evidence="2 3" key="1">
    <citation type="submission" date="2014-04" db="EMBL/GenBank/DDBJ databases">
        <authorList>
            <consortium name="DOE Joint Genome Institute"/>
            <person name="Kuo A."/>
            <person name="Ruytinx J."/>
            <person name="Rineau F."/>
            <person name="Colpaert J."/>
            <person name="Kohler A."/>
            <person name="Nagy L.G."/>
            <person name="Floudas D."/>
            <person name="Copeland A."/>
            <person name="Barry K.W."/>
            <person name="Cichocki N."/>
            <person name="Veneault-Fourrey C."/>
            <person name="LaButti K."/>
            <person name="Lindquist E.A."/>
            <person name="Lipzen A."/>
            <person name="Lundell T."/>
            <person name="Morin E."/>
            <person name="Murat C."/>
            <person name="Sun H."/>
            <person name="Tunlid A."/>
            <person name="Henrissat B."/>
            <person name="Grigoriev I.V."/>
            <person name="Hibbett D.S."/>
            <person name="Martin F."/>
            <person name="Nordberg H.P."/>
            <person name="Cantor M.N."/>
            <person name="Hua S.X."/>
        </authorList>
    </citation>
    <scope>NUCLEOTIDE SEQUENCE [LARGE SCALE GENOMIC DNA]</scope>
    <source>
        <strain evidence="2 3">UH-Slu-Lm8-n1</strain>
    </source>
</reference>
<accession>A0A0D0AMK5</accession>
<evidence type="ECO:0000256" key="1">
    <source>
        <dbReference type="SAM" id="MobiDB-lite"/>
    </source>
</evidence>
<gene>
    <name evidence="2" type="ORF">CY34DRAFT_340977</name>
</gene>
<organism evidence="2 3">
    <name type="scientific">Suillus luteus UH-Slu-Lm8-n1</name>
    <dbReference type="NCBI Taxonomy" id="930992"/>
    <lineage>
        <taxon>Eukaryota</taxon>
        <taxon>Fungi</taxon>
        <taxon>Dikarya</taxon>
        <taxon>Basidiomycota</taxon>
        <taxon>Agaricomycotina</taxon>
        <taxon>Agaricomycetes</taxon>
        <taxon>Agaricomycetidae</taxon>
        <taxon>Boletales</taxon>
        <taxon>Suillineae</taxon>
        <taxon>Suillaceae</taxon>
        <taxon>Suillus</taxon>
    </lineage>
</organism>
<feature type="region of interest" description="Disordered" evidence="1">
    <location>
        <begin position="83"/>
        <end position="121"/>
    </location>
</feature>
<dbReference type="HOGENOM" id="CLU_2039613_0_0_1"/>
<name>A0A0D0AMK5_9AGAM</name>
<sequence length="121" mass="13944">MTEKPKCYARKLRNQSQSHSGNELTKYRVQYIIAKVMTMCILHVLSSFRLLHSPRHPTPCETFQSHEWVLLWHQRYSPCPCDGNEGGGSTDIDRQASEARYPTQLQPDFPSPQLDLTVNVN</sequence>